<protein>
    <submittedName>
        <fullName evidence="1">Uncharacterized protein</fullName>
    </submittedName>
</protein>
<gene>
    <name evidence="1" type="ORF">Ctob_016000</name>
</gene>
<comment type="caution">
    <text evidence="1">The sequence shown here is derived from an EMBL/GenBank/DDBJ whole genome shotgun (WGS) entry which is preliminary data.</text>
</comment>
<reference evidence="2" key="1">
    <citation type="journal article" date="2015" name="PLoS Genet.">
        <title>Genome Sequence and Transcriptome Analyses of Chrysochromulina tobin: Metabolic Tools for Enhanced Algal Fitness in the Prominent Order Prymnesiales (Haptophyceae).</title>
        <authorList>
            <person name="Hovde B.T."/>
            <person name="Deodato C.R."/>
            <person name="Hunsperger H.M."/>
            <person name="Ryken S.A."/>
            <person name="Yost W."/>
            <person name="Jha R.K."/>
            <person name="Patterson J."/>
            <person name="Monnat R.J. Jr."/>
            <person name="Barlow S.B."/>
            <person name="Starkenburg S.R."/>
            <person name="Cattolico R.A."/>
        </authorList>
    </citation>
    <scope>NUCLEOTIDE SEQUENCE</scope>
    <source>
        <strain evidence="2">CCMP291</strain>
    </source>
</reference>
<name>A0A0M0K993_9EUKA</name>
<evidence type="ECO:0000313" key="1">
    <source>
        <dbReference type="EMBL" id="KOO35172.1"/>
    </source>
</evidence>
<keyword evidence="2" id="KW-1185">Reference proteome</keyword>
<sequence length="298" mass="32771">MSTDGDSTLSNTIDKLVPVTSDGTPIIWTDDNDAHIEGLLHEVGKFYKRTGRFQAFFKQHATVLSNGKLAVDSLECVSFISNKIKDGYSFENPCPPTAERVTAYDVARRTAGTPVHGNKNLPTLTEIPDELKDTTVLSEHAVELEDSKLLTSLTYVFGHSISSDELIDEADGSGYTLLTALRKRAQNANTKDKALVAAQYARVIRDGVPSGTELTLKTLKDHIKEYKAIKRNVPPTSRQSDAAEVDMLDLIAVKDPSVREIYDIKRAATPPTNLDSAVAKRVVLGMISWHTRVFVSKK</sequence>
<organism evidence="1 2">
    <name type="scientific">Chrysochromulina tobinii</name>
    <dbReference type="NCBI Taxonomy" id="1460289"/>
    <lineage>
        <taxon>Eukaryota</taxon>
        <taxon>Haptista</taxon>
        <taxon>Haptophyta</taxon>
        <taxon>Prymnesiophyceae</taxon>
        <taxon>Prymnesiales</taxon>
        <taxon>Chrysochromulinaceae</taxon>
        <taxon>Chrysochromulina</taxon>
    </lineage>
</organism>
<evidence type="ECO:0000313" key="2">
    <source>
        <dbReference type="Proteomes" id="UP000037460"/>
    </source>
</evidence>
<dbReference type="EMBL" id="JWZX01000960">
    <property type="protein sequence ID" value="KOO35172.1"/>
    <property type="molecule type" value="Genomic_DNA"/>
</dbReference>
<proteinExistence type="predicted"/>
<dbReference type="Proteomes" id="UP000037460">
    <property type="component" value="Unassembled WGS sequence"/>
</dbReference>
<accession>A0A0M0K993</accession>
<dbReference type="AlphaFoldDB" id="A0A0M0K993"/>